<name>A0AAV5RTM7_MAUHU</name>
<sequence>MSTASTQGISSKEIEIWYTNKSGNQSDLPMIQINIPNHSFTGLVDCGSRINTMQETQARIFQETQGIQCTRQHTTRQIKCAGKLRESTYNLEIRGFEISGTKFRAEFYILPDADDIPKIILGLPWLDQYNILLSFSKEQRLLTDSQGNTVTLGKQTNGPEDNNDIHTLTYESYYTQLATEVAEQLDTTDYDYQSAEKTKDGDKEESNIPDDLQDVGRIFDQPNYNNKAKDARFHTFIEFENEKPHQLSSKGYPVPMVMKE</sequence>
<feature type="region of interest" description="Disordered" evidence="1">
    <location>
        <begin position="193"/>
        <end position="224"/>
    </location>
</feature>
<dbReference type="Proteomes" id="UP001377567">
    <property type="component" value="Unassembled WGS sequence"/>
</dbReference>
<keyword evidence="3" id="KW-1185">Reference proteome</keyword>
<dbReference type="AlphaFoldDB" id="A0AAV5RTM7"/>
<evidence type="ECO:0000313" key="3">
    <source>
        <dbReference type="Proteomes" id="UP001377567"/>
    </source>
</evidence>
<comment type="caution">
    <text evidence="2">The sequence shown here is derived from an EMBL/GenBank/DDBJ whole genome shotgun (WGS) entry which is preliminary data.</text>
</comment>
<feature type="compositionally biased region" description="Basic and acidic residues" evidence="1">
    <location>
        <begin position="194"/>
        <end position="206"/>
    </location>
</feature>
<gene>
    <name evidence="2" type="ORF">DAKH74_013990</name>
</gene>
<dbReference type="Gene3D" id="2.40.70.10">
    <property type="entry name" value="Acid Proteases"/>
    <property type="match status" value="1"/>
</dbReference>
<dbReference type="InterPro" id="IPR021109">
    <property type="entry name" value="Peptidase_aspartic_dom_sf"/>
</dbReference>
<proteinExistence type="predicted"/>
<dbReference type="SUPFAM" id="SSF50630">
    <property type="entry name" value="Acid proteases"/>
    <property type="match status" value="1"/>
</dbReference>
<dbReference type="EMBL" id="BTGD01000003">
    <property type="protein sequence ID" value="GMM54783.1"/>
    <property type="molecule type" value="Genomic_DNA"/>
</dbReference>
<dbReference type="CDD" id="cd00303">
    <property type="entry name" value="retropepsin_like"/>
    <property type="match status" value="1"/>
</dbReference>
<protein>
    <submittedName>
        <fullName evidence="2">Uncharacterized protein</fullName>
    </submittedName>
</protein>
<reference evidence="2 3" key="1">
    <citation type="journal article" date="2023" name="Elife">
        <title>Identification of key yeast species and microbe-microbe interactions impacting larval growth of Drosophila in the wild.</title>
        <authorList>
            <person name="Mure A."/>
            <person name="Sugiura Y."/>
            <person name="Maeda R."/>
            <person name="Honda K."/>
            <person name="Sakurai N."/>
            <person name="Takahashi Y."/>
            <person name="Watada M."/>
            <person name="Katoh T."/>
            <person name="Gotoh A."/>
            <person name="Gotoh Y."/>
            <person name="Taniguchi I."/>
            <person name="Nakamura K."/>
            <person name="Hayashi T."/>
            <person name="Katayama T."/>
            <person name="Uemura T."/>
            <person name="Hattori Y."/>
        </authorList>
    </citation>
    <scope>NUCLEOTIDE SEQUENCE [LARGE SCALE GENOMIC DNA]</scope>
    <source>
        <strain evidence="2 3">KH-74</strain>
    </source>
</reference>
<evidence type="ECO:0000313" key="2">
    <source>
        <dbReference type="EMBL" id="GMM54783.1"/>
    </source>
</evidence>
<organism evidence="2 3">
    <name type="scientific">Maudiozyma humilis</name>
    <name type="common">Sour dough yeast</name>
    <name type="synonym">Kazachstania humilis</name>
    <dbReference type="NCBI Taxonomy" id="51915"/>
    <lineage>
        <taxon>Eukaryota</taxon>
        <taxon>Fungi</taxon>
        <taxon>Dikarya</taxon>
        <taxon>Ascomycota</taxon>
        <taxon>Saccharomycotina</taxon>
        <taxon>Saccharomycetes</taxon>
        <taxon>Saccharomycetales</taxon>
        <taxon>Saccharomycetaceae</taxon>
        <taxon>Maudiozyma</taxon>
    </lineage>
</organism>
<evidence type="ECO:0000256" key="1">
    <source>
        <dbReference type="SAM" id="MobiDB-lite"/>
    </source>
</evidence>
<accession>A0AAV5RTM7</accession>